<reference evidence="1 2" key="1">
    <citation type="submission" date="2019-07" db="EMBL/GenBank/DDBJ databases">
        <title>Genomics analysis of Aphanomyces spp. identifies a new class of oomycete effector associated with host adaptation.</title>
        <authorList>
            <person name="Gaulin E."/>
        </authorList>
    </citation>
    <scope>NUCLEOTIDE SEQUENCE [LARGE SCALE GENOMIC DNA]</scope>
    <source>
        <strain evidence="1 2">ATCC 201684</strain>
    </source>
</reference>
<dbReference type="EMBL" id="VJMJ01000202">
    <property type="protein sequence ID" value="KAF0727103.1"/>
    <property type="molecule type" value="Genomic_DNA"/>
</dbReference>
<accession>A0A6G0WIS4</accession>
<organism evidence="1 2">
    <name type="scientific">Aphanomyces euteiches</name>
    <dbReference type="NCBI Taxonomy" id="100861"/>
    <lineage>
        <taxon>Eukaryota</taxon>
        <taxon>Sar</taxon>
        <taxon>Stramenopiles</taxon>
        <taxon>Oomycota</taxon>
        <taxon>Saprolegniomycetes</taxon>
        <taxon>Saprolegniales</taxon>
        <taxon>Verrucalvaceae</taxon>
        <taxon>Aphanomyces</taxon>
    </lineage>
</organism>
<evidence type="ECO:0000313" key="1">
    <source>
        <dbReference type="EMBL" id="KAF0727103.1"/>
    </source>
</evidence>
<comment type="caution">
    <text evidence="1">The sequence shown here is derived from an EMBL/GenBank/DDBJ whole genome shotgun (WGS) entry which is preliminary data.</text>
</comment>
<keyword evidence="2" id="KW-1185">Reference proteome</keyword>
<name>A0A6G0WIS4_9STRA</name>
<dbReference type="VEuPathDB" id="FungiDB:AeMF1_004251"/>
<dbReference type="AlphaFoldDB" id="A0A6G0WIS4"/>
<evidence type="ECO:0000313" key="2">
    <source>
        <dbReference type="Proteomes" id="UP000481153"/>
    </source>
</evidence>
<gene>
    <name evidence="1" type="ORF">Ae201684_014840</name>
</gene>
<dbReference type="Proteomes" id="UP000481153">
    <property type="component" value="Unassembled WGS sequence"/>
</dbReference>
<sequence length="178" mass="19308">MSTTGDRCVFPECTQAGAAVATKLAIAVVSAKQAIGSIPASSIPGGLLSSLLGLGKWYEGLSRSRMCERFVTSFQMRVEDEYMFGGNLVGTYDEQSGGNACGPQFVKYYELAQSKGMFPQDWSKQDETSLMANAGKNIHFAVEKSDVTEKFGNTEPMLVRMIAEEILGPIGKWVDDEP</sequence>
<protein>
    <submittedName>
        <fullName evidence="1">Uncharacterized protein</fullName>
    </submittedName>
</protein>
<proteinExistence type="predicted"/>